<feature type="transmembrane region" description="Helical" evidence="1">
    <location>
        <begin position="20"/>
        <end position="37"/>
    </location>
</feature>
<feature type="transmembrane region" description="Helical" evidence="1">
    <location>
        <begin position="80"/>
        <end position="102"/>
    </location>
</feature>
<evidence type="ECO:0000313" key="3">
    <source>
        <dbReference type="Proteomes" id="UP000317039"/>
    </source>
</evidence>
<dbReference type="KEGG" id="nod:FOH10_15580"/>
<gene>
    <name evidence="2" type="ORF">FOH10_15580</name>
</gene>
<dbReference type="GeneID" id="80333798"/>
<keyword evidence="1" id="KW-0812">Transmembrane</keyword>
<accession>A0A516NM03</accession>
<dbReference type="AlphaFoldDB" id="A0A516NM03"/>
<evidence type="ECO:0008006" key="4">
    <source>
        <dbReference type="Google" id="ProtNLM"/>
    </source>
</evidence>
<feature type="transmembrane region" description="Helical" evidence="1">
    <location>
        <begin position="49"/>
        <end position="68"/>
    </location>
</feature>
<organism evidence="2 3">
    <name type="scientific">Nocardia otitidiscaviarum</name>
    <dbReference type="NCBI Taxonomy" id="1823"/>
    <lineage>
        <taxon>Bacteria</taxon>
        <taxon>Bacillati</taxon>
        <taxon>Actinomycetota</taxon>
        <taxon>Actinomycetes</taxon>
        <taxon>Mycobacteriales</taxon>
        <taxon>Nocardiaceae</taxon>
        <taxon>Nocardia</taxon>
    </lineage>
</organism>
<dbReference type="RefSeq" id="WP_143981258.1">
    <property type="nucleotide sequence ID" value="NZ_CP041695.1"/>
</dbReference>
<feature type="transmembrane region" description="Helical" evidence="1">
    <location>
        <begin position="123"/>
        <end position="146"/>
    </location>
</feature>
<reference evidence="2 3" key="1">
    <citation type="submission" date="2019-07" db="EMBL/GenBank/DDBJ databases">
        <title>Complete Genome Sequence and Methylome Analysis of Nocardia otitidis-caviarum NEB252.</title>
        <authorList>
            <person name="Fomenkov A."/>
            <person name="Anton B.P."/>
            <person name="Vincze T."/>
            <person name="Roberts R.J."/>
        </authorList>
    </citation>
    <scope>NUCLEOTIDE SEQUENCE [LARGE SCALE GENOMIC DNA]</scope>
    <source>
        <strain evidence="2 3">NEB252</strain>
    </source>
</reference>
<feature type="transmembrane region" description="Helical" evidence="1">
    <location>
        <begin position="152"/>
        <end position="171"/>
    </location>
</feature>
<sequence length="188" mass="19988">MAYLRTFAPWIVYAAVPTQYWRWSALLATGIALAGIAHQRRAGRGWDALVLELGSAAFFAVITVVAFAGPGAGLHDYTPALANAVLAAIAGVSLALRAPFTLSIAKQSTPREFWEQALFVRTGYVLTSVWTASFALGAIALAALAHAPAPRIVVQVLSFAIPMVFTVRYVARVRNRARTLAAGPGPRA</sequence>
<name>A0A516NM03_9NOCA</name>
<proteinExistence type="predicted"/>
<keyword evidence="1" id="KW-0472">Membrane</keyword>
<keyword evidence="1" id="KW-1133">Transmembrane helix</keyword>
<dbReference type="EMBL" id="CP041695">
    <property type="protein sequence ID" value="QDP79919.1"/>
    <property type="molecule type" value="Genomic_DNA"/>
</dbReference>
<evidence type="ECO:0000256" key="1">
    <source>
        <dbReference type="SAM" id="Phobius"/>
    </source>
</evidence>
<evidence type="ECO:0000313" key="2">
    <source>
        <dbReference type="EMBL" id="QDP79919.1"/>
    </source>
</evidence>
<protein>
    <recommendedName>
        <fullName evidence="4">DUF3159 domain-containing protein</fullName>
    </recommendedName>
</protein>
<dbReference type="Proteomes" id="UP000317039">
    <property type="component" value="Chromosome"/>
</dbReference>